<proteinExistence type="predicted"/>
<dbReference type="OrthoDB" id="5980564at2759"/>
<feature type="region of interest" description="Disordered" evidence="1">
    <location>
        <begin position="157"/>
        <end position="201"/>
    </location>
</feature>
<dbReference type="Proteomes" id="UP001163046">
    <property type="component" value="Unassembled WGS sequence"/>
</dbReference>
<evidence type="ECO:0000313" key="3">
    <source>
        <dbReference type="Proteomes" id="UP001163046"/>
    </source>
</evidence>
<evidence type="ECO:0000256" key="1">
    <source>
        <dbReference type="SAM" id="MobiDB-lite"/>
    </source>
</evidence>
<accession>A0A9W9Y897</accession>
<dbReference type="AlphaFoldDB" id="A0A9W9Y897"/>
<feature type="compositionally biased region" description="Polar residues" evidence="1">
    <location>
        <begin position="157"/>
        <end position="167"/>
    </location>
</feature>
<gene>
    <name evidence="2" type="ORF">OS493_032156</name>
</gene>
<feature type="compositionally biased region" description="Acidic residues" evidence="1">
    <location>
        <begin position="189"/>
        <end position="201"/>
    </location>
</feature>
<dbReference type="EMBL" id="MU827816">
    <property type="protein sequence ID" value="KAJ7323152.1"/>
    <property type="molecule type" value="Genomic_DNA"/>
</dbReference>
<protein>
    <submittedName>
        <fullName evidence="2">Uncharacterized protein</fullName>
    </submittedName>
</protein>
<sequence length="215" mass="24510">MSGIQSLNNLVSSLEVCECGRLMMLALVNVLRQKQVKGFGTPQGPTELCIVQPFSVPQMRRLVLLDPPLREVCPNNLSLGHHSLSKKSHKLLKLRGCISPALRRDIQRHTSLFQVYRNTWTWAIHLVRLERETTYDTIKKKWAETCKEVSGSYLQKETGSSSQTAVTDPTCEVSKEWPTSHRPGRSESFQDEEEDFVAEAEEMSTRLQIRSQLEL</sequence>
<organism evidence="2 3">
    <name type="scientific">Desmophyllum pertusum</name>
    <dbReference type="NCBI Taxonomy" id="174260"/>
    <lineage>
        <taxon>Eukaryota</taxon>
        <taxon>Metazoa</taxon>
        <taxon>Cnidaria</taxon>
        <taxon>Anthozoa</taxon>
        <taxon>Hexacorallia</taxon>
        <taxon>Scleractinia</taxon>
        <taxon>Caryophylliina</taxon>
        <taxon>Caryophylliidae</taxon>
        <taxon>Desmophyllum</taxon>
    </lineage>
</organism>
<evidence type="ECO:0000313" key="2">
    <source>
        <dbReference type="EMBL" id="KAJ7323152.1"/>
    </source>
</evidence>
<keyword evidence="3" id="KW-1185">Reference proteome</keyword>
<comment type="caution">
    <text evidence="2">The sequence shown here is derived from an EMBL/GenBank/DDBJ whole genome shotgun (WGS) entry which is preliminary data.</text>
</comment>
<name>A0A9W9Y897_9CNID</name>
<reference evidence="2" key="1">
    <citation type="submission" date="2023-01" db="EMBL/GenBank/DDBJ databases">
        <title>Genome assembly of the deep-sea coral Lophelia pertusa.</title>
        <authorList>
            <person name="Herrera S."/>
            <person name="Cordes E."/>
        </authorList>
    </citation>
    <scope>NUCLEOTIDE SEQUENCE</scope>
    <source>
        <strain evidence="2">USNM1676648</strain>
        <tissue evidence="2">Polyp</tissue>
    </source>
</reference>